<evidence type="ECO:0000256" key="9">
    <source>
        <dbReference type="ARBA" id="ARBA00023136"/>
    </source>
</evidence>
<dbReference type="InterPro" id="IPR032675">
    <property type="entry name" value="LRR_dom_sf"/>
</dbReference>
<evidence type="ECO:0000256" key="10">
    <source>
        <dbReference type="ARBA" id="ARBA00023170"/>
    </source>
</evidence>
<evidence type="ECO:0000256" key="6">
    <source>
        <dbReference type="ARBA" id="ARBA00022729"/>
    </source>
</evidence>
<keyword evidence="7" id="KW-0677">Repeat</keyword>
<dbReference type="EMBL" id="JXTB01000229">
    <property type="protein sequence ID" value="PON51703.1"/>
    <property type="molecule type" value="Genomic_DNA"/>
</dbReference>
<evidence type="ECO:0000256" key="5">
    <source>
        <dbReference type="ARBA" id="ARBA00022692"/>
    </source>
</evidence>
<dbReference type="InterPro" id="IPR013210">
    <property type="entry name" value="LRR_N_plant-typ"/>
</dbReference>
<evidence type="ECO:0000259" key="12">
    <source>
        <dbReference type="Pfam" id="PF08263"/>
    </source>
</evidence>
<evidence type="ECO:0000256" key="3">
    <source>
        <dbReference type="ARBA" id="ARBA00022475"/>
    </source>
</evidence>
<reference evidence="14" key="1">
    <citation type="submission" date="2016-06" db="EMBL/GenBank/DDBJ databases">
        <title>Parallel loss of symbiosis genes in relatives of nitrogen-fixing non-legume Parasponia.</title>
        <authorList>
            <person name="Van Velzen R."/>
            <person name="Holmer R."/>
            <person name="Bu F."/>
            <person name="Rutten L."/>
            <person name="Van Zeijl A."/>
            <person name="Liu W."/>
            <person name="Santuari L."/>
            <person name="Cao Q."/>
            <person name="Sharma T."/>
            <person name="Shen D."/>
            <person name="Roswanjaya Y."/>
            <person name="Wardhani T."/>
            <person name="Kalhor M.S."/>
            <person name="Jansen J."/>
            <person name="Van den Hoogen J."/>
            <person name="Gungor B."/>
            <person name="Hartog M."/>
            <person name="Hontelez J."/>
            <person name="Verver J."/>
            <person name="Yang W.-C."/>
            <person name="Schijlen E."/>
            <person name="Repin R."/>
            <person name="Schilthuizen M."/>
            <person name="Schranz E."/>
            <person name="Heidstra R."/>
            <person name="Miyata K."/>
            <person name="Fedorova E."/>
            <person name="Kohlen W."/>
            <person name="Bisseling T."/>
            <person name="Smit S."/>
            <person name="Geurts R."/>
        </authorList>
    </citation>
    <scope>NUCLEOTIDE SEQUENCE [LARGE SCALE GENOMIC DNA]</scope>
    <source>
        <strain evidence="14">cv. WU1-14</strain>
    </source>
</reference>
<sequence>MEKRFSAEFFLVVCWRSTTLNLRKLTFGYIDGERRALLWLKQSFIDDSSQLSSWTGKDCCKWKKVSCSKSIRHVLKLDLSSPIYLLDDDVHGEYSYKTFNFSEQSSTPQHNSCLMELKHLEYLDLSGNEFQHSRIPKFLGSMKHLRYLNLSHARFCGRIPDQLGNLIHLQDLDLSYEDDVIINSRGLYADNFQWVLSLSSLRHLSMTYVDLTKALDMIQVLSMLPSLLYLSLDNCGIQNIHFSRSPLNSTFSASIHFLSLAVNMLTGSIPNALLNMTATFNSYNTTVPFWSGNLKSLVSLNLAMNDFDHIKRGLLSMLNNACSLKSLHLSFKPFLARCLVYDLEFSDSSNNEIGGGMEDWLGQLKVEWYHSKITREIVSLGKVNSIHNQLYGIIPQSFGGLSNLKQLDQLDLWYNQLTGSFPYNLGKLVNLEILDVSSNGLEGIVSEVHFSKLSSLNKLWNNMLISNIPSQLCQLNDLQIMDLAGKSLTGGIPCCFGMLTKEPAPGPVLGSISTEKPTLATVLGPISAWEPTTTSSMENYDELWNGEKVSEFTKGLDVNVFFLYTFFTIKGKQ</sequence>
<dbReference type="OrthoDB" id="1060944at2759"/>
<keyword evidence="11" id="KW-0325">Glycoprotein</keyword>
<keyword evidence="14" id="KW-1185">Reference proteome</keyword>
<dbReference type="InterPro" id="IPR046956">
    <property type="entry name" value="RLP23-like"/>
</dbReference>
<dbReference type="InterPro" id="IPR001611">
    <property type="entry name" value="Leu-rich_rpt"/>
</dbReference>
<keyword evidence="8" id="KW-1133">Transmembrane helix</keyword>
<protein>
    <submittedName>
        <fullName evidence="13">LRR domain containing protein</fullName>
    </submittedName>
</protein>
<dbReference type="Pfam" id="PF08263">
    <property type="entry name" value="LRRNT_2"/>
    <property type="match status" value="1"/>
</dbReference>
<gene>
    <name evidence="13" type="ORF">PanWU01x14_214030</name>
</gene>
<keyword evidence="5" id="KW-0812">Transmembrane</keyword>
<keyword evidence="4" id="KW-0433">Leucine-rich repeat</keyword>
<evidence type="ECO:0000256" key="2">
    <source>
        <dbReference type="ARBA" id="ARBA00009592"/>
    </source>
</evidence>
<evidence type="ECO:0000256" key="11">
    <source>
        <dbReference type="ARBA" id="ARBA00023180"/>
    </source>
</evidence>
<keyword evidence="6" id="KW-0732">Signal</keyword>
<dbReference type="GO" id="GO:0005886">
    <property type="term" value="C:plasma membrane"/>
    <property type="evidence" value="ECO:0007669"/>
    <property type="project" value="UniProtKB-SubCell"/>
</dbReference>
<organism evidence="13 14">
    <name type="scientific">Parasponia andersonii</name>
    <name type="common">Sponia andersonii</name>
    <dbReference type="NCBI Taxonomy" id="3476"/>
    <lineage>
        <taxon>Eukaryota</taxon>
        <taxon>Viridiplantae</taxon>
        <taxon>Streptophyta</taxon>
        <taxon>Embryophyta</taxon>
        <taxon>Tracheophyta</taxon>
        <taxon>Spermatophyta</taxon>
        <taxon>Magnoliopsida</taxon>
        <taxon>eudicotyledons</taxon>
        <taxon>Gunneridae</taxon>
        <taxon>Pentapetalae</taxon>
        <taxon>rosids</taxon>
        <taxon>fabids</taxon>
        <taxon>Rosales</taxon>
        <taxon>Cannabaceae</taxon>
        <taxon>Parasponia</taxon>
    </lineage>
</organism>
<dbReference type="Pfam" id="PF00560">
    <property type="entry name" value="LRR_1"/>
    <property type="match status" value="3"/>
</dbReference>
<evidence type="ECO:0000313" key="13">
    <source>
        <dbReference type="EMBL" id="PON51703.1"/>
    </source>
</evidence>
<evidence type="ECO:0000256" key="7">
    <source>
        <dbReference type="ARBA" id="ARBA00022737"/>
    </source>
</evidence>
<evidence type="ECO:0000256" key="4">
    <source>
        <dbReference type="ARBA" id="ARBA00022614"/>
    </source>
</evidence>
<name>A0A2P5BSD0_PARAD</name>
<evidence type="ECO:0000256" key="8">
    <source>
        <dbReference type="ARBA" id="ARBA00022989"/>
    </source>
</evidence>
<dbReference type="Gene3D" id="3.80.10.10">
    <property type="entry name" value="Ribonuclease Inhibitor"/>
    <property type="match status" value="3"/>
</dbReference>
<accession>A0A2P5BSD0</accession>
<evidence type="ECO:0000313" key="14">
    <source>
        <dbReference type="Proteomes" id="UP000237105"/>
    </source>
</evidence>
<dbReference type="PANTHER" id="PTHR48063:SF112">
    <property type="entry name" value="RECEPTOR LIKE PROTEIN 30-LIKE"/>
    <property type="match status" value="1"/>
</dbReference>
<keyword evidence="3" id="KW-1003">Cell membrane</keyword>
<comment type="caution">
    <text evidence="13">The sequence shown here is derived from an EMBL/GenBank/DDBJ whole genome shotgun (WGS) entry which is preliminary data.</text>
</comment>
<feature type="domain" description="Leucine-rich repeat-containing N-terminal plant-type" evidence="12">
    <location>
        <begin position="31"/>
        <end position="68"/>
    </location>
</feature>
<dbReference type="SMART" id="SM00369">
    <property type="entry name" value="LRR_TYP"/>
    <property type="match status" value="4"/>
</dbReference>
<keyword evidence="9" id="KW-0472">Membrane</keyword>
<comment type="similarity">
    <text evidence="2">Belongs to the RLP family.</text>
</comment>
<proteinExistence type="inferred from homology"/>
<evidence type="ECO:0000256" key="1">
    <source>
        <dbReference type="ARBA" id="ARBA00004251"/>
    </source>
</evidence>
<comment type="subcellular location">
    <subcellularLocation>
        <location evidence="1">Cell membrane</location>
        <topology evidence="1">Single-pass type I membrane protein</topology>
    </subcellularLocation>
</comment>
<keyword evidence="10" id="KW-0675">Receptor</keyword>
<dbReference type="Proteomes" id="UP000237105">
    <property type="component" value="Unassembled WGS sequence"/>
</dbReference>
<dbReference type="InterPro" id="IPR003591">
    <property type="entry name" value="Leu-rich_rpt_typical-subtyp"/>
</dbReference>
<dbReference type="AlphaFoldDB" id="A0A2P5BSD0"/>
<dbReference type="SUPFAM" id="SSF52058">
    <property type="entry name" value="L domain-like"/>
    <property type="match status" value="1"/>
</dbReference>
<dbReference type="PANTHER" id="PTHR48063">
    <property type="entry name" value="LRR RECEPTOR-LIKE KINASE"/>
    <property type="match status" value="1"/>
</dbReference>
<dbReference type="STRING" id="3476.A0A2P5BSD0"/>